<keyword evidence="2" id="KW-0456">Lyase</keyword>
<reference evidence="4 5" key="1">
    <citation type="submission" date="2019-11" db="EMBL/GenBank/DDBJ databases">
        <title>Pedobacter sp. HMF7647 Genome sequencing and assembly.</title>
        <authorList>
            <person name="Kang H."/>
            <person name="Kim H."/>
            <person name="Joh K."/>
        </authorList>
    </citation>
    <scope>NUCLEOTIDE SEQUENCE [LARGE SCALE GENOMIC DNA]</scope>
    <source>
        <strain evidence="4 5">HMF7647</strain>
    </source>
</reference>
<keyword evidence="5" id="KW-1185">Reference proteome</keyword>
<dbReference type="RefSeq" id="WP_160842864.1">
    <property type="nucleotide sequence ID" value="NZ_WVHT01000001.1"/>
</dbReference>
<proteinExistence type="inferred from homology"/>
<dbReference type="SMART" id="SM01119">
    <property type="entry name" value="D-ser_dehydrat"/>
    <property type="match status" value="1"/>
</dbReference>
<dbReference type="Pfam" id="PF14031">
    <property type="entry name" value="D-ser_dehydrat"/>
    <property type="match status" value="1"/>
</dbReference>
<dbReference type="InterPro" id="IPR029066">
    <property type="entry name" value="PLP-binding_barrel"/>
</dbReference>
<dbReference type="EMBL" id="WVHT01000001">
    <property type="protein sequence ID" value="MXV49691.1"/>
    <property type="molecule type" value="Genomic_DNA"/>
</dbReference>
<dbReference type="PANTHER" id="PTHR28004:SF2">
    <property type="entry name" value="D-SERINE DEHYDRATASE"/>
    <property type="match status" value="1"/>
</dbReference>
<evidence type="ECO:0000313" key="4">
    <source>
        <dbReference type="EMBL" id="MXV49691.1"/>
    </source>
</evidence>
<organism evidence="4 5">
    <name type="scientific">Hufsiella arboris</name>
    <dbReference type="NCBI Taxonomy" id="2695275"/>
    <lineage>
        <taxon>Bacteria</taxon>
        <taxon>Pseudomonadati</taxon>
        <taxon>Bacteroidota</taxon>
        <taxon>Sphingobacteriia</taxon>
        <taxon>Sphingobacteriales</taxon>
        <taxon>Sphingobacteriaceae</taxon>
        <taxon>Hufsiella</taxon>
    </lineage>
</organism>
<dbReference type="Proteomes" id="UP000466586">
    <property type="component" value="Unassembled WGS sequence"/>
</dbReference>
<comment type="similarity">
    <text evidence="1">Belongs to the DSD1 family.</text>
</comment>
<dbReference type="SUPFAM" id="SSF51419">
    <property type="entry name" value="PLP-binding barrel"/>
    <property type="match status" value="1"/>
</dbReference>
<dbReference type="InterPro" id="IPR001608">
    <property type="entry name" value="Ala_racemase_N"/>
</dbReference>
<dbReference type="GO" id="GO:0008721">
    <property type="term" value="F:D-serine ammonia-lyase activity"/>
    <property type="evidence" value="ECO:0007669"/>
    <property type="project" value="TreeGrafter"/>
</dbReference>
<feature type="domain" description="D-serine dehydratase-like" evidence="3">
    <location>
        <begin position="263"/>
        <end position="353"/>
    </location>
</feature>
<dbReference type="Pfam" id="PF01168">
    <property type="entry name" value="Ala_racemase_N"/>
    <property type="match status" value="1"/>
</dbReference>
<evidence type="ECO:0000313" key="5">
    <source>
        <dbReference type="Proteomes" id="UP000466586"/>
    </source>
</evidence>
<comment type="caution">
    <text evidence="4">The sequence shown here is derived from an EMBL/GenBank/DDBJ whole genome shotgun (WGS) entry which is preliminary data.</text>
</comment>
<dbReference type="InterPro" id="IPR042208">
    <property type="entry name" value="D-ser_dehydrat-like_sf"/>
</dbReference>
<dbReference type="InterPro" id="IPR051466">
    <property type="entry name" value="D-amino_acid_metab_enzyme"/>
</dbReference>
<dbReference type="PANTHER" id="PTHR28004">
    <property type="entry name" value="ZGC:162816-RELATED"/>
    <property type="match status" value="1"/>
</dbReference>
<dbReference type="CDD" id="cd06821">
    <property type="entry name" value="PLPDE_III_D-TA"/>
    <property type="match status" value="1"/>
</dbReference>
<evidence type="ECO:0000256" key="2">
    <source>
        <dbReference type="ARBA" id="ARBA00023239"/>
    </source>
</evidence>
<dbReference type="Gene3D" id="3.20.20.10">
    <property type="entry name" value="Alanine racemase"/>
    <property type="match status" value="1"/>
</dbReference>
<accession>A0A7K1Y5N0</accession>
<protein>
    <submittedName>
        <fullName evidence="4">D-TA family PLP-dependent enzyme</fullName>
    </submittedName>
</protein>
<dbReference type="AlphaFoldDB" id="A0A7K1Y5N0"/>
<dbReference type="Gene3D" id="2.40.37.20">
    <property type="entry name" value="D-serine dehydratase-like domain"/>
    <property type="match status" value="1"/>
</dbReference>
<name>A0A7K1Y5N0_9SPHI</name>
<evidence type="ECO:0000259" key="3">
    <source>
        <dbReference type="SMART" id="SM01119"/>
    </source>
</evidence>
<gene>
    <name evidence="4" type="ORF">GS399_01805</name>
</gene>
<sequence length="372" mass="41223">MEASESSWFSIADVDKLDTPALVVFPERIKHNINLLKTMIGDVNRLRPHVKTHKSQSATELCLAVGINKFKCATIAEAEMLGMSKANDVLLAYQPAGPKLERFIALIKNYHGTMFSCLIDNKETAAHISDVAYKNGIKIPVFIDLNVGMNRTGIAPDERALELFLAVRGFPGIIVKGLHAYDGHIHDADCEIRKFKYLQAFSPVEKLVAELKANNIFPIIIAGGTPTFPFFAARNDVECSPGTFIYWDAGYEQAFSEQTFLPSAVLVSRIISLPDSTKICLDLGHKSVASENVLEKRVVFLNAGNLKFVGHSEEHLILDAGEGHSFKTGDVLYGIPYHVCPTVALYERAVIIENHQILGEWPTIARDRKINF</sequence>
<evidence type="ECO:0000256" key="1">
    <source>
        <dbReference type="ARBA" id="ARBA00005323"/>
    </source>
</evidence>
<dbReference type="GO" id="GO:0036088">
    <property type="term" value="P:D-serine catabolic process"/>
    <property type="evidence" value="ECO:0007669"/>
    <property type="project" value="TreeGrafter"/>
</dbReference>
<dbReference type="InterPro" id="IPR026956">
    <property type="entry name" value="D-ser_dehydrat-like_dom"/>
</dbReference>